<dbReference type="OrthoDB" id="27603at2759"/>
<evidence type="ECO:0000256" key="1">
    <source>
        <dbReference type="SAM" id="MobiDB-lite"/>
    </source>
</evidence>
<dbReference type="AlphaFoldDB" id="A0A5C5FMS0"/>
<organism evidence="2 3">
    <name type="scientific">Rhodotorula diobovata</name>
    <dbReference type="NCBI Taxonomy" id="5288"/>
    <lineage>
        <taxon>Eukaryota</taxon>
        <taxon>Fungi</taxon>
        <taxon>Dikarya</taxon>
        <taxon>Basidiomycota</taxon>
        <taxon>Pucciniomycotina</taxon>
        <taxon>Microbotryomycetes</taxon>
        <taxon>Sporidiobolales</taxon>
        <taxon>Sporidiobolaceae</taxon>
        <taxon>Rhodotorula</taxon>
    </lineage>
</organism>
<dbReference type="STRING" id="5288.A0A5C5FMS0"/>
<comment type="caution">
    <text evidence="2">The sequence shown here is derived from an EMBL/GenBank/DDBJ whole genome shotgun (WGS) entry which is preliminary data.</text>
</comment>
<feature type="region of interest" description="Disordered" evidence="1">
    <location>
        <begin position="72"/>
        <end position="108"/>
    </location>
</feature>
<feature type="compositionally biased region" description="Low complexity" evidence="1">
    <location>
        <begin position="94"/>
        <end position="107"/>
    </location>
</feature>
<feature type="region of interest" description="Disordered" evidence="1">
    <location>
        <begin position="1"/>
        <end position="34"/>
    </location>
</feature>
<sequence length="149" mass="14800">MASLPPLRGASSRSSTPAPAPPAASSSATAAGAGVLPGEGDLWSNILDSVKGSRTTLSKPCFVLGAPNAGKSTLVDRLRSPTGEPSSLKGKETAAAAGPNGTAAGAGELDLGMSYDVVDVRDEGFDGGAFPPLWWSGSSMRGVERGSLS</sequence>
<evidence type="ECO:0000313" key="2">
    <source>
        <dbReference type="EMBL" id="TNY18133.1"/>
    </source>
</evidence>
<reference evidence="2 3" key="1">
    <citation type="submission" date="2019-03" db="EMBL/GenBank/DDBJ databases">
        <title>Rhodosporidium diobovatum UCD-FST 08-225 genome sequencing, assembly, and annotation.</title>
        <authorList>
            <person name="Fakankun I.U."/>
            <person name="Fristensky B."/>
            <person name="Levin D.B."/>
        </authorList>
    </citation>
    <scope>NUCLEOTIDE SEQUENCE [LARGE SCALE GENOMIC DNA]</scope>
    <source>
        <strain evidence="2 3">UCD-FST 08-225</strain>
    </source>
</reference>
<name>A0A5C5FMS0_9BASI</name>
<dbReference type="EMBL" id="SOZI01000154">
    <property type="protein sequence ID" value="TNY18133.1"/>
    <property type="molecule type" value="Genomic_DNA"/>
</dbReference>
<protein>
    <submittedName>
        <fullName evidence="2">Uncharacterized protein</fullName>
    </submittedName>
</protein>
<gene>
    <name evidence="2" type="ORF">DMC30DRAFT_403948</name>
</gene>
<accession>A0A5C5FMS0</accession>
<proteinExistence type="predicted"/>
<dbReference type="Proteomes" id="UP000311382">
    <property type="component" value="Unassembled WGS sequence"/>
</dbReference>
<keyword evidence="3" id="KW-1185">Reference proteome</keyword>
<feature type="compositionally biased region" description="Low complexity" evidence="1">
    <location>
        <begin position="8"/>
        <end position="33"/>
    </location>
</feature>
<evidence type="ECO:0000313" key="3">
    <source>
        <dbReference type="Proteomes" id="UP000311382"/>
    </source>
</evidence>